<evidence type="ECO:0000259" key="1">
    <source>
        <dbReference type="Pfam" id="PF12146"/>
    </source>
</evidence>
<comment type="caution">
    <text evidence="2">The sequence shown here is derived from an EMBL/GenBank/DDBJ whole genome shotgun (WGS) entry which is preliminary data.</text>
</comment>
<dbReference type="Pfam" id="PF12146">
    <property type="entry name" value="Hydrolase_4"/>
    <property type="match status" value="1"/>
</dbReference>
<evidence type="ECO:0000313" key="3">
    <source>
        <dbReference type="Proteomes" id="UP000650467"/>
    </source>
</evidence>
<name>A0A836B2K0_CHLIN</name>
<dbReference type="OrthoDB" id="2498029at2759"/>
<evidence type="ECO:0000313" key="2">
    <source>
        <dbReference type="EMBL" id="KAG2445836.1"/>
    </source>
</evidence>
<gene>
    <name evidence="2" type="ORF">HXX76_000440</name>
</gene>
<dbReference type="EMBL" id="JAEHOC010000001">
    <property type="protein sequence ID" value="KAG2445836.1"/>
    <property type="molecule type" value="Genomic_DNA"/>
</dbReference>
<organism evidence="2 3">
    <name type="scientific">Chlamydomonas incerta</name>
    <dbReference type="NCBI Taxonomy" id="51695"/>
    <lineage>
        <taxon>Eukaryota</taxon>
        <taxon>Viridiplantae</taxon>
        <taxon>Chlorophyta</taxon>
        <taxon>core chlorophytes</taxon>
        <taxon>Chlorophyceae</taxon>
        <taxon>CS clade</taxon>
        <taxon>Chlamydomonadales</taxon>
        <taxon>Chlamydomonadaceae</taxon>
        <taxon>Chlamydomonas</taxon>
    </lineage>
</organism>
<dbReference type="InterPro" id="IPR051044">
    <property type="entry name" value="MAG_DAG_Lipase"/>
</dbReference>
<dbReference type="AlphaFoldDB" id="A0A836B2K0"/>
<dbReference type="Proteomes" id="UP000650467">
    <property type="component" value="Unassembled WGS sequence"/>
</dbReference>
<dbReference type="SUPFAM" id="SSF53474">
    <property type="entry name" value="alpha/beta-Hydrolases"/>
    <property type="match status" value="1"/>
</dbReference>
<reference evidence="2" key="1">
    <citation type="journal article" date="2020" name="bioRxiv">
        <title>Comparative genomics of Chlamydomonas.</title>
        <authorList>
            <person name="Craig R.J."/>
            <person name="Hasan A.R."/>
            <person name="Ness R.W."/>
            <person name="Keightley P.D."/>
        </authorList>
    </citation>
    <scope>NUCLEOTIDE SEQUENCE</scope>
    <source>
        <strain evidence="2">SAG 7.73</strain>
    </source>
</reference>
<dbReference type="Gene3D" id="3.40.50.1820">
    <property type="entry name" value="alpha/beta hydrolase"/>
    <property type="match status" value="1"/>
</dbReference>
<dbReference type="PANTHER" id="PTHR11614">
    <property type="entry name" value="PHOSPHOLIPASE-RELATED"/>
    <property type="match status" value="1"/>
</dbReference>
<protein>
    <recommendedName>
        <fullName evidence="1">Serine aminopeptidase S33 domain-containing protein</fullName>
    </recommendedName>
</protein>
<feature type="domain" description="Serine aminopeptidase S33" evidence="1">
    <location>
        <begin position="87"/>
        <end position="311"/>
    </location>
</feature>
<dbReference type="InterPro" id="IPR022742">
    <property type="entry name" value="Hydrolase_4"/>
</dbReference>
<accession>A0A836B2K0</accession>
<proteinExistence type="predicted"/>
<sequence length="334" mass="36693">MAPVVLPPLAEHLVLSSQPSEEYLGPYGGTTQTVKNKHGLNICRYFWPVPPDVVPRGIIVLAHGHGCYLAFDYLKPQGPGKFCVYEGSFVAALNAAGYAVAGNDDRGAGRSEGLRCYCDSFDDYVDDMVATARASREVALRGFGAPAGLPLFAMGLSRGGAVVLTAALKEPSLFSGCICLAPMVSLEKVAKQGLNPYLRPLGRLLSWLIPQVALLSTNRNTKFPHLQEAYDVDPNCYHQNTRVRTAQEYLRATEWLCAHTSELQLPLLLFHSEGDTQTDPEGTKRLYALAQSKDKTFVAPEGMWHIILKEPGNDKVKEQVLQWLDDHTEPHKTS</sequence>
<keyword evidence="3" id="KW-1185">Reference proteome</keyword>
<dbReference type="InterPro" id="IPR029058">
    <property type="entry name" value="AB_hydrolase_fold"/>
</dbReference>